<accession>A0ABS3R4Z7</accession>
<comment type="caution">
    <text evidence="1">The sequence shown here is derived from an EMBL/GenBank/DDBJ whole genome shotgun (WGS) entry which is preliminary data.</text>
</comment>
<dbReference type="EMBL" id="JAGEOK010000018">
    <property type="protein sequence ID" value="MBO2441330.1"/>
    <property type="molecule type" value="Genomic_DNA"/>
</dbReference>
<name>A0ABS3R4Z7_9ACTN</name>
<sequence>MRSVRVLVLRLVRENPGWGYRRVRGELLVLGVKVAASTVWEIHDAGIDSAPERAAGTWAAFLRSQADTLLACDFLATVTLTGRACTCWP</sequence>
<gene>
    <name evidence="1" type="ORF">J4557_27790</name>
</gene>
<protein>
    <recommendedName>
        <fullName evidence="3">HTH-like domain-containing protein</fullName>
    </recommendedName>
</protein>
<evidence type="ECO:0000313" key="1">
    <source>
        <dbReference type="EMBL" id="MBO2441330.1"/>
    </source>
</evidence>
<evidence type="ECO:0000313" key="2">
    <source>
        <dbReference type="Proteomes" id="UP000666915"/>
    </source>
</evidence>
<organism evidence="1 2">
    <name type="scientific">Actinomadura nitritigenes</name>
    <dbReference type="NCBI Taxonomy" id="134602"/>
    <lineage>
        <taxon>Bacteria</taxon>
        <taxon>Bacillati</taxon>
        <taxon>Actinomycetota</taxon>
        <taxon>Actinomycetes</taxon>
        <taxon>Streptosporangiales</taxon>
        <taxon>Thermomonosporaceae</taxon>
        <taxon>Actinomadura</taxon>
    </lineage>
</organism>
<proteinExistence type="predicted"/>
<keyword evidence="2" id="KW-1185">Reference proteome</keyword>
<dbReference type="RefSeq" id="WP_208269681.1">
    <property type="nucleotide sequence ID" value="NZ_BAAAGM010000055.1"/>
</dbReference>
<dbReference type="Proteomes" id="UP000666915">
    <property type="component" value="Unassembled WGS sequence"/>
</dbReference>
<evidence type="ECO:0008006" key="3">
    <source>
        <dbReference type="Google" id="ProtNLM"/>
    </source>
</evidence>
<reference evidence="1 2" key="1">
    <citation type="submission" date="2021-03" db="EMBL/GenBank/DDBJ databases">
        <authorList>
            <person name="Kanchanasin P."/>
            <person name="Saeng-In P."/>
            <person name="Phongsopitanun W."/>
            <person name="Yuki M."/>
            <person name="Kudo T."/>
            <person name="Ohkuma M."/>
            <person name="Tanasupawat S."/>
        </authorList>
    </citation>
    <scope>NUCLEOTIDE SEQUENCE [LARGE SCALE GENOMIC DNA]</scope>
    <source>
        <strain evidence="1 2">L46</strain>
    </source>
</reference>